<evidence type="ECO:0000313" key="3">
    <source>
        <dbReference type="EMBL" id="KAG6372133.1"/>
    </source>
</evidence>
<name>A0A8I2YIW1_9AGAM</name>
<dbReference type="OrthoDB" id="2803160at2759"/>
<proteinExistence type="predicted"/>
<dbReference type="InterPro" id="IPR002716">
    <property type="entry name" value="PIN_dom"/>
</dbReference>
<organism evidence="3 4">
    <name type="scientific">Boletus reticuloceps</name>
    <dbReference type="NCBI Taxonomy" id="495285"/>
    <lineage>
        <taxon>Eukaryota</taxon>
        <taxon>Fungi</taxon>
        <taxon>Dikarya</taxon>
        <taxon>Basidiomycota</taxon>
        <taxon>Agaricomycotina</taxon>
        <taxon>Agaricomycetes</taxon>
        <taxon>Agaricomycetidae</taxon>
        <taxon>Boletales</taxon>
        <taxon>Boletineae</taxon>
        <taxon>Boletaceae</taxon>
        <taxon>Boletoideae</taxon>
        <taxon>Boletus</taxon>
    </lineage>
</organism>
<keyword evidence="4" id="KW-1185">Reference proteome</keyword>
<dbReference type="EMBL" id="JAGFBS010000029">
    <property type="protein sequence ID" value="KAG6372133.1"/>
    <property type="molecule type" value="Genomic_DNA"/>
</dbReference>
<reference evidence="3" key="1">
    <citation type="submission" date="2021-03" db="EMBL/GenBank/DDBJ databases">
        <title>Evolutionary innovations through gain and loss of genes in the ectomycorrhizal Boletales.</title>
        <authorList>
            <person name="Wu G."/>
            <person name="Miyauchi S."/>
            <person name="Morin E."/>
            <person name="Yang Z.-L."/>
            <person name="Xu J."/>
            <person name="Martin F.M."/>
        </authorList>
    </citation>
    <scope>NUCLEOTIDE SEQUENCE</scope>
    <source>
        <strain evidence="3">BR01</strain>
    </source>
</reference>
<sequence>MTQNPSQTQPAAPTSHANPPLLTSVSSTTARTTPCASPSSPNHPTDQGPALPQRHPPIMSLPPPLLPQEALSQHLRTWIQDSYNVDENSDESRFLLHARARDVSNEEPEQQKWLKLISDHKQLADMMHNLMEISLAPSVPTSLRVIPTKCIRLWTHAFHRLLEALRHASFASPLALEHLQDFIYFAYTFYTGLLEEPTLKSFRAGWLEALGVARYRMAVAAMITTLGDAYERLRSTTSRELRGEDRRVEIEVLDTEEGDQLTDGIIQDEDADDRGNELTQLWIRITRTAVNLAGLVDGLAWVEGNALDDDICALCLRLLNDSPHPPRFTAPTLNVVPGYSILVLDTNIILSSLSIVASIVESLRWTVVIPVPVIMELDGLCSNTSQLGEAAQEAIAYITSHVRSHAMSLKVQTSKGSYLTTLSILGPMYG</sequence>
<dbReference type="Pfam" id="PF13638">
    <property type="entry name" value="PIN_4"/>
    <property type="match status" value="1"/>
</dbReference>
<dbReference type="CDD" id="cd09880">
    <property type="entry name" value="PIN_Smg5-6-like"/>
    <property type="match status" value="1"/>
</dbReference>
<evidence type="ECO:0000256" key="1">
    <source>
        <dbReference type="SAM" id="MobiDB-lite"/>
    </source>
</evidence>
<dbReference type="AlphaFoldDB" id="A0A8I2YIW1"/>
<feature type="region of interest" description="Disordered" evidence="1">
    <location>
        <begin position="1"/>
        <end position="65"/>
    </location>
</feature>
<accession>A0A8I2YIW1</accession>
<comment type="caution">
    <text evidence="3">The sequence shown here is derived from an EMBL/GenBank/DDBJ whole genome shotgun (WGS) entry which is preliminary data.</text>
</comment>
<protein>
    <recommendedName>
        <fullName evidence="2">PIN domain-containing protein</fullName>
    </recommendedName>
</protein>
<gene>
    <name evidence="3" type="ORF">JVT61DRAFT_7917</name>
</gene>
<evidence type="ECO:0000259" key="2">
    <source>
        <dbReference type="Pfam" id="PF13638"/>
    </source>
</evidence>
<feature type="compositionally biased region" description="Polar residues" evidence="1">
    <location>
        <begin position="1"/>
        <end position="45"/>
    </location>
</feature>
<feature type="domain" description="PIN" evidence="2">
    <location>
        <begin position="342"/>
        <end position="418"/>
    </location>
</feature>
<evidence type="ECO:0000313" key="4">
    <source>
        <dbReference type="Proteomes" id="UP000683000"/>
    </source>
</evidence>
<dbReference type="Gene3D" id="3.40.50.1010">
    <property type="entry name" value="5'-nuclease"/>
    <property type="match status" value="1"/>
</dbReference>
<dbReference type="Proteomes" id="UP000683000">
    <property type="component" value="Unassembled WGS sequence"/>
</dbReference>